<dbReference type="EMBL" id="BK015029">
    <property type="protein sequence ID" value="DAD87836.1"/>
    <property type="molecule type" value="Genomic_DNA"/>
</dbReference>
<sequence>MYEIIIKQKSPLFLDIKGLTRDFLHAYATRKKSLVNYQEKYGISRKRYQKGIHLL</sequence>
<name>A0A8S5N064_9CAUD</name>
<proteinExistence type="predicted"/>
<organism evidence="1">
    <name type="scientific">Siphoviridae sp. ct43U4</name>
    <dbReference type="NCBI Taxonomy" id="2826285"/>
    <lineage>
        <taxon>Viruses</taxon>
        <taxon>Duplodnaviria</taxon>
        <taxon>Heunggongvirae</taxon>
        <taxon>Uroviricota</taxon>
        <taxon>Caudoviricetes</taxon>
    </lineage>
</organism>
<reference evidence="1" key="1">
    <citation type="journal article" date="2021" name="Proc. Natl. Acad. Sci. U.S.A.">
        <title>A Catalog of Tens of Thousands of Viruses from Human Metagenomes Reveals Hidden Associations with Chronic Diseases.</title>
        <authorList>
            <person name="Tisza M.J."/>
            <person name="Buck C.B."/>
        </authorList>
    </citation>
    <scope>NUCLEOTIDE SEQUENCE</scope>
    <source>
        <strain evidence="1">Ct43U4</strain>
    </source>
</reference>
<evidence type="ECO:0000313" key="1">
    <source>
        <dbReference type="EMBL" id="DAD87836.1"/>
    </source>
</evidence>
<accession>A0A8S5N064</accession>
<protein>
    <submittedName>
        <fullName evidence="1">Uncharacterized protein</fullName>
    </submittedName>
</protein>